<accession>E3QZC3</accession>
<dbReference type="VEuPathDB" id="FungiDB:GLRG_11356"/>
<name>E3QZC3_COLGM</name>
<sequence>MRVVTNKAPSDTGDPGVGSGSLEGLINGTLWARITYKHLLGGSAACAATGVGYKL</sequence>
<dbReference type="RefSeq" id="XP_008100231.1">
    <property type="nucleotide sequence ID" value="XM_008102040.1"/>
</dbReference>
<dbReference type="Proteomes" id="UP000008782">
    <property type="component" value="Unassembled WGS sequence"/>
</dbReference>
<proteinExistence type="predicted"/>
<evidence type="ECO:0000256" key="1">
    <source>
        <dbReference type="SAM" id="MobiDB-lite"/>
    </source>
</evidence>
<evidence type="ECO:0000313" key="3">
    <source>
        <dbReference type="Proteomes" id="UP000008782"/>
    </source>
</evidence>
<organism evidence="3">
    <name type="scientific">Colletotrichum graminicola (strain M1.001 / M2 / FGSC 10212)</name>
    <name type="common">Maize anthracnose fungus</name>
    <name type="synonym">Glomerella graminicola</name>
    <dbReference type="NCBI Taxonomy" id="645133"/>
    <lineage>
        <taxon>Eukaryota</taxon>
        <taxon>Fungi</taxon>
        <taxon>Dikarya</taxon>
        <taxon>Ascomycota</taxon>
        <taxon>Pezizomycotina</taxon>
        <taxon>Sordariomycetes</taxon>
        <taxon>Hypocreomycetidae</taxon>
        <taxon>Glomerellales</taxon>
        <taxon>Glomerellaceae</taxon>
        <taxon>Colletotrichum</taxon>
        <taxon>Colletotrichum graminicola species complex</taxon>
    </lineage>
</organism>
<keyword evidence="3" id="KW-1185">Reference proteome</keyword>
<gene>
    <name evidence="2" type="ORF">GLRG_11356</name>
</gene>
<dbReference type="GeneID" id="24416720"/>
<feature type="region of interest" description="Disordered" evidence="1">
    <location>
        <begin position="1"/>
        <end position="20"/>
    </location>
</feature>
<protein>
    <submittedName>
        <fullName evidence="2">Uncharacterized protein</fullName>
    </submittedName>
</protein>
<dbReference type="AlphaFoldDB" id="E3QZC3"/>
<evidence type="ECO:0000313" key="2">
    <source>
        <dbReference type="EMBL" id="EFQ36211.1"/>
    </source>
</evidence>
<dbReference type="EMBL" id="GG697414">
    <property type="protein sequence ID" value="EFQ36211.1"/>
    <property type="molecule type" value="Genomic_DNA"/>
</dbReference>
<dbReference type="HOGENOM" id="CLU_3032242_0_0_1"/>
<reference evidence="3" key="1">
    <citation type="journal article" date="2012" name="Nat. Genet.">
        <title>Lifestyle transitions in plant pathogenic Colletotrichum fungi deciphered by genome and transcriptome analyses.</title>
        <authorList>
            <person name="O'Connell R.J."/>
            <person name="Thon M.R."/>
            <person name="Hacquard S."/>
            <person name="Amyotte S.G."/>
            <person name="Kleemann J."/>
            <person name="Torres M.F."/>
            <person name="Damm U."/>
            <person name="Buiate E.A."/>
            <person name="Epstein L."/>
            <person name="Alkan N."/>
            <person name="Altmueller J."/>
            <person name="Alvarado-Balderrama L."/>
            <person name="Bauser C.A."/>
            <person name="Becker C."/>
            <person name="Birren B.W."/>
            <person name="Chen Z."/>
            <person name="Choi J."/>
            <person name="Crouch J.A."/>
            <person name="Duvick J.P."/>
            <person name="Farman M.A."/>
            <person name="Gan P."/>
            <person name="Heiman D."/>
            <person name="Henrissat B."/>
            <person name="Howard R.J."/>
            <person name="Kabbage M."/>
            <person name="Koch C."/>
            <person name="Kracher B."/>
            <person name="Kubo Y."/>
            <person name="Law A.D."/>
            <person name="Lebrun M.-H."/>
            <person name="Lee Y.-H."/>
            <person name="Miyara I."/>
            <person name="Moore N."/>
            <person name="Neumann U."/>
            <person name="Nordstroem K."/>
            <person name="Panaccione D.G."/>
            <person name="Panstruga R."/>
            <person name="Place M."/>
            <person name="Proctor R.H."/>
            <person name="Prusky D."/>
            <person name="Rech G."/>
            <person name="Reinhardt R."/>
            <person name="Rollins J.A."/>
            <person name="Rounsley S."/>
            <person name="Schardl C.L."/>
            <person name="Schwartz D.C."/>
            <person name="Shenoy N."/>
            <person name="Shirasu K."/>
            <person name="Sikhakolli U.R."/>
            <person name="Stueber K."/>
            <person name="Sukno S.A."/>
            <person name="Sweigard J.A."/>
            <person name="Takano Y."/>
            <person name="Takahara H."/>
            <person name="Trail F."/>
            <person name="van der Does H.C."/>
            <person name="Voll L.M."/>
            <person name="Will I."/>
            <person name="Young S."/>
            <person name="Zeng Q."/>
            <person name="Zhang J."/>
            <person name="Zhou S."/>
            <person name="Dickman M.B."/>
            <person name="Schulze-Lefert P."/>
            <person name="Ver Loren van Themaat E."/>
            <person name="Ma L.-J."/>
            <person name="Vaillancourt L.J."/>
        </authorList>
    </citation>
    <scope>NUCLEOTIDE SEQUENCE [LARGE SCALE GENOMIC DNA]</scope>
    <source>
        <strain evidence="3">M1.001 / M2 / FGSC 10212</strain>
    </source>
</reference>